<evidence type="ECO:0000313" key="3">
    <source>
        <dbReference type="EMBL" id="RUS84588.1"/>
    </source>
</evidence>
<dbReference type="SUPFAM" id="SSF56436">
    <property type="entry name" value="C-type lectin-like"/>
    <property type="match status" value="2"/>
</dbReference>
<protein>
    <recommendedName>
        <fullName evidence="2">C-type lectin domain-containing protein</fullName>
    </recommendedName>
</protein>
<organism evidence="3 4">
    <name type="scientific">Elysia chlorotica</name>
    <name type="common">Eastern emerald elysia</name>
    <name type="synonym">Sea slug</name>
    <dbReference type="NCBI Taxonomy" id="188477"/>
    <lineage>
        <taxon>Eukaryota</taxon>
        <taxon>Metazoa</taxon>
        <taxon>Spiralia</taxon>
        <taxon>Lophotrochozoa</taxon>
        <taxon>Mollusca</taxon>
        <taxon>Gastropoda</taxon>
        <taxon>Heterobranchia</taxon>
        <taxon>Euthyneura</taxon>
        <taxon>Panpulmonata</taxon>
        <taxon>Sacoglossa</taxon>
        <taxon>Placobranchoidea</taxon>
        <taxon>Plakobranchidae</taxon>
        <taxon>Elysia</taxon>
    </lineage>
</organism>
<dbReference type="PROSITE" id="PS00615">
    <property type="entry name" value="C_TYPE_LECTIN_1"/>
    <property type="match status" value="1"/>
</dbReference>
<evidence type="ECO:0000313" key="4">
    <source>
        <dbReference type="Proteomes" id="UP000271974"/>
    </source>
</evidence>
<evidence type="ECO:0000259" key="2">
    <source>
        <dbReference type="PROSITE" id="PS50041"/>
    </source>
</evidence>
<accession>A0A433TST6</accession>
<proteinExistence type="predicted"/>
<dbReference type="Gene3D" id="3.10.100.10">
    <property type="entry name" value="Mannose-Binding Protein A, subunit A"/>
    <property type="match status" value="2"/>
</dbReference>
<dbReference type="InterPro" id="IPR016186">
    <property type="entry name" value="C-type_lectin-like/link_sf"/>
</dbReference>
<dbReference type="AlphaFoldDB" id="A0A433TST6"/>
<dbReference type="InterPro" id="IPR018378">
    <property type="entry name" value="C-type_lectin_CS"/>
</dbReference>
<gene>
    <name evidence="3" type="ORF">EGW08_007683</name>
</gene>
<dbReference type="PANTHER" id="PTHR45710">
    <property type="entry name" value="C-TYPE LECTIN DOMAIN-CONTAINING PROTEIN 180"/>
    <property type="match status" value="1"/>
</dbReference>
<keyword evidence="1" id="KW-1015">Disulfide bond</keyword>
<dbReference type="InterPro" id="IPR050828">
    <property type="entry name" value="C-type_lectin/matrix_domain"/>
</dbReference>
<dbReference type="CDD" id="cd00037">
    <property type="entry name" value="CLECT"/>
    <property type="match status" value="2"/>
</dbReference>
<dbReference type="InterPro" id="IPR001304">
    <property type="entry name" value="C-type_lectin-like"/>
</dbReference>
<dbReference type="PROSITE" id="PS50041">
    <property type="entry name" value="C_TYPE_LECTIN_2"/>
    <property type="match status" value="2"/>
</dbReference>
<dbReference type="Proteomes" id="UP000271974">
    <property type="component" value="Unassembled WGS sequence"/>
</dbReference>
<dbReference type="EMBL" id="RQTK01000201">
    <property type="protein sequence ID" value="RUS84588.1"/>
    <property type="molecule type" value="Genomic_DNA"/>
</dbReference>
<feature type="domain" description="C-type lectin" evidence="2">
    <location>
        <begin position="1"/>
        <end position="125"/>
    </location>
</feature>
<dbReference type="Pfam" id="PF00059">
    <property type="entry name" value="Lectin_C"/>
    <property type="match status" value="2"/>
</dbReference>
<reference evidence="3 4" key="1">
    <citation type="submission" date="2019-01" db="EMBL/GenBank/DDBJ databases">
        <title>A draft genome assembly of the solar-powered sea slug Elysia chlorotica.</title>
        <authorList>
            <person name="Cai H."/>
            <person name="Li Q."/>
            <person name="Fang X."/>
            <person name="Li J."/>
            <person name="Curtis N.E."/>
            <person name="Altenburger A."/>
            <person name="Shibata T."/>
            <person name="Feng M."/>
            <person name="Maeda T."/>
            <person name="Schwartz J.A."/>
            <person name="Shigenobu S."/>
            <person name="Lundholm N."/>
            <person name="Nishiyama T."/>
            <person name="Yang H."/>
            <person name="Hasebe M."/>
            <person name="Li S."/>
            <person name="Pierce S.K."/>
            <person name="Wang J."/>
        </authorList>
    </citation>
    <scope>NUCLEOTIDE SEQUENCE [LARGE SCALE GENOMIC DNA]</scope>
    <source>
        <strain evidence="3">EC2010</strain>
        <tissue evidence="3">Whole organism of an adult</tissue>
    </source>
</reference>
<dbReference type="OrthoDB" id="6271941at2759"/>
<name>A0A433TST6_ELYCH</name>
<evidence type="ECO:0000256" key="1">
    <source>
        <dbReference type="ARBA" id="ARBA00023157"/>
    </source>
</evidence>
<dbReference type="InterPro" id="IPR016187">
    <property type="entry name" value="CTDL_fold"/>
</dbReference>
<feature type="domain" description="C-type lectin" evidence="2">
    <location>
        <begin position="125"/>
        <end position="233"/>
    </location>
</feature>
<dbReference type="SMART" id="SM00034">
    <property type="entry name" value="CLECT"/>
    <property type="match status" value="1"/>
</dbReference>
<comment type="caution">
    <text evidence="3">The sequence shown here is derived from an EMBL/GenBank/DDBJ whole genome shotgun (WGS) entry which is preliminary data.</text>
</comment>
<dbReference type="PANTHER" id="PTHR45710:SF26">
    <property type="entry name" value="RH26557P"/>
    <property type="match status" value="1"/>
</dbReference>
<keyword evidence="4" id="KW-1185">Reference proteome</keyword>
<sequence length="388" mass="44172">MCLKTFFNRLNWSEARLECQNEGADLVRVFYDSMRLDLVDYTVKHTDSLKTVWIALTYSSKLKKYTWPGDSDENATVVCLSNVTMILRFTYSYMEMQNVLFFVLSLVAATGCPRGWFSMWEMDVCIRDSVEKVPYSSARSWCASLNSTVVTLKNQRKHLDYLDYRERFNYAWIGVTDQEEEGHFVWATGGAARYLYENLMEDGYTRENCLHTGATFNNWIDDDCNKALPFICQKQANRTGVKLTKDNILFRPPDGLSSPVMEVKPRLIDVSTGIQPHIQNVYFVGNEVNVTCRALRVRSGGLSWTFLEKGRSDSPVFDDLDNYIDNYVDGPHKGPELSIEFPLFPSTIKEGDVLVALCKVYPGEGGSLVWVISPGSGDSRTLENHVDT</sequence>